<sequence>MSNNSAQILVAKSPVAPFSAFLYTIEKSGLVLQDGKDQQDPTWEGTNPALQALRVRNNALKEDLLDNALPSSTGKDPI</sequence>
<accession>A0A151MAY9</accession>
<reference evidence="1 2" key="1">
    <citation type="journal article" date="2012" name="Genome Biol.">
        <title>Sequencing three crocodilian genomes to illuminate the evolution of archosaurs and amniotes.</title>
        <authorList>
            <person name="St John J.A."/>
            <person name="Braun E.L."/>
            <person name="Isberg S.R."/>
            <person name="Miles L.G."/>
            <person name="Chong A.Y."/>
            <person name="Gongora J."/>
            <person name="Dalzell P."/>
            <person name="Moran C."/>
            <person name="Bed'hom B."/>
            <person name="Abzhanov A."/>
            <person name="Burgess S.C."/>
            <person name="Cooksey A.M."/>
            <person name="Castoe T.A."/>
            <person name="Crawford N.G."/>
            <person name="Densmore L.D."/>
            <person name="Drew J.C."/>
            <person name="Edwards S.V."/>
            <person name="Faircloth B.C."/>
            <person name="Fujita M.K."/>
            <person name="Greenwold M.J."/>
            <person name="Hoffmann F.G."/>
            <person name="Howard J.M."/>
            <person name="Iguchi T."/>
            <person name="Janes D.E."/>
            <person name="Khan S.Y."/>
            <person name="Kohno S."/>
            <person name="de Koning A.J."/>
            <person name="Lance S.L."/>
            <person name="McCarthy F.M."/>
            <person name="McCormack J.E."/>
            <person name="Merchant M.E."/>
            <person name="Peterson D.G."/>
            <person name="Pollock D.D."/>
            <person name="Pourmand N."/>
            <person name="Raney B.J."/>
            <person name="Roessler K.A."/>
            <person name="Sanford J.R."/>
            <person name="Sawyer R.H."/>
            <person name="Schmidt C.J."/>
            <person name="Triplett E.W."/>
            <person name="Tuberville T.D."/>
            <person name="Venegas-Anaya M."/>
            <person name="Howard J.T."/>
            <person name="Jarvis E.D."/>
            <person name="Guillette L.J.Jr."/>
            <person name="Glenn T.C."/>
            <person name="Green R.E."/>
            <person name="Ray D.A."/>
        </authorList>
    </citation>
    <scope>NUCLEOTIDE SEQUENCE [LARGE SCALE GENOMIC DNA]</scope>
    <source>
        <strain evidence="1">KSC_2009_1</strain>
    </source>
</reference>
<dbReference type="eggNOG" id="KOG1433">
    <property type="taxonomic scope" value="Eukaryota"/>
</dbReference>
<dbReference type="EMBL" id="AKHW03006283">
    <property type="protein sequence ID" value="KYO21697.1"/>
    <property type="molecule type" value="Genomic_DNA"/>
</dbReference>
<comment type="caution">
    <text evidence="1">The sequence shown here is derived from an EMBL/GenBank/DDBJ whole genome shotgun (WGS) entry which is preliminary data.</text>
</comment>
<gene>
    <name evidence="1" type="ORF">Y1Q_0000419</name>
</gene>
<dbReference type="AlphaFoldDB" id="A0A151MAY9"/>
<name>A0A151MAY9_ALLMI</name>
<dbReference type="STRING" id="8496.A0A151MAY9"/>
<proteinExistence type="predicted"/>
<evidence type="ECO:0000313" key="1">
    <source>
        <dbReference type="EMBL" id="KYO21697.1"/>
    </source>
</evidence>
<keyword evidence="2" id="KW-1185">Reference proteome</keyword>
<dbReference type="Proteomes" id="UP000050525">
    <property type="component" value="Unassembled WGS sequence"/>
</dbReference>
<protein>
    <submittedName>
        <fullName evidence="1">Uncharacterized protein</fullName>
    </submittedName>
</protein>
<evidence type="ECO:0000313" key="2">
    <source>
        <dbReference type="Proteomes" id="UP000050525"/>
    </source>
</evidence>
<organism evidence="1 2">
    <name type="scientific">Alligator mississippiensis</name>
    <name type="common">American alligator</name>
    <dbReference type="NCBI Taxonomy" id="8496"/>
    <lineage>
        <taxon>Eukaryota</taxon>
        <taxon>Metazoa</taxon>
        <taxon>Chordata</taxon>
        <taxon>Craniata</taxon>
        <taxon>Vertebrata</taxon>
        <taxon>Euteleostomi</taxon>
        <taxon>Archelosauria</taxon>
        <taxon>Archosauria</taxon>
        <taxon>Crocodylia</taxon>
        <taxon>Alligatoridae</taxon>
        <taxon>Alligatorinae</taxon>
        <taxon>Alligator</taxon>
    </lineage>
</organism>